<dbReference type="PANTHER" id="PTHR46250:SF18">
    <property type="entry name" value="MYB_SANT-LIKE DOMAIN-CONTAINING PROTEIN"/>
    <property type="match status" value="1"/>
</dbReference>
<reference evidence="5 6" key="1">
    <citation type="submission" date="2023-10" db="EMBL/GenBank/DDBJ databases">
        <title>Chromosome-scale genome assembly provides insights into flower coloration mechanisms of Canna indica.</title>
        <authorList>
            <person name="Li C."/>
        </authorList>
    </citation>
    <scope>NUCLEOTIDE SEQUENCE [LARGE SCALE GENOMIC DNA]</scope>
    <source>
        <tissue evidence="5">Flower</tissue>
    </source>
</reference>
<keyword evidence="6" id="KW-1185">Reference proteome</keyword>
<dbReference type="Pfam" id="PF15699">
    <property type="entry name" value="NPR1_interact"/>
    <property type="match status" value="1"/>
</dbReference>
<name>A0AAQ3JQS1_9LILI</name>
<comment type="subcellular location">
    <subcellularLocation>
        <location evidence="1">Nucleus</location>
    </subcellularLocation>
</comment>
<keyword evidence="3" id="KW-0539">Nucleus</keyword>
<proteinExistence type="inferred from homology"/>
<evidence type="ECO:0000313" key="6">
    <source>
        <dbReference type="Proteomes" id="UP001327560"/>
    </source>
</evidence>
<dbReference type="Proteomes" id="UP001327560">
    <property type="component" value="Chromosome 1"/>
</dbReference>
<feature type="region of interest" description="Disordered" evidence="4">
    <location>
        <begin position="250"/>
        <end position="305"/>
    </location>
</feature>
<dbReference type="InterPro" id="IPR031425">
    <property type="entry name" value="NPR1/NH1-interacting"/>
</dbReference>
<gene>
    <name evidence="5" type="ORF">Cni_G02162</name>
</gene>
<evidence type="ECO:0000256" key="2">
    <source>
        <dbReference type="ARBA" id="ARBA00009937"/>
    </source>
</evidence>
<dbReference type="GO" id="GO:0005634">
    <property type="term" value="C:nucleus"/>
    <property type="evidence" value="ECO:0007669"/>
    <property type="project" value="UniProtKB-SubCell"/>
</dbReference>
<protein>
    <submittedName>
        <fullName evidence="5">Uncharacterized protein</fullName>
    </submittedName>
</protein>
<feature type="compositionally biased region" description="Basic and acidic residues" evidence="4">
    <location>
        <begin position="270"/>
        <end position="281"/>
    </location>
</feature>
<evidence type="ECO:0000256" key="1">
    <source>
        <dbReference type="ARBA" id="ARBA00004123"/>
    </source>
</evidence>
<dbReference type="EMBL" id="CP136890">
    <property type="protein sequence ID" value="WOK93464.1"/>
    <property type="molecule type" value="Genomic_DNA"/>
</dbReference>
<dbReference type="AlphaFoldDB" id="A0AAQ3JQS1"/>
<accession>A0AAQ3JQS1</accession>
<evidence type="ECO:0000256" key="4">
    <source>
        <dbReference type="SAM" id="MobiDB-lite"/>
    </source>
</evidence>
<organism evidence="5 6">
    <name type="scientific">Canna indica</name>
    <name type="common">Indian-shot</name>
    <dbReference type="NCBI Taxonomy" id="4628"/>
    <lineage>
        <taxon>Eukaryota</taxon>
        <taxon>Viridiplantae</taxon>
        <taxon>Streptophyta</taxon>
        <taxon>Embryophyta</taxon>
        <taxon>Tracheophyta</taxon>
        <taxon>Spermatophyta</taxon>
        <taxon>Magnoliopsida</taxon>
        <taxon>Liliopsida</taxon>
        <taxon>Zingiberales</taxon>
        <taxon>Cannaceae</taxon>
        <taxon>Canna</taxon>
    </lineage>
</organism>
<sequence>MNFIFIMPGWEGSASDSRILRDALNRRNGLKVLIGNYYLVDAGYTNGEEFLAPYRSTRYHLSEWGEGFGWDSERKCVTAEKGVWEEYLKKDADARILKNKPFPYYEKLSVIFGKDRATGVNVQTPVDVIERLDEEDDQVSHLFSKVLRGGGAEELLTRVMATRMATRKRRVRDAAEEDLQQPTRRRMVAEEAVTDDEVEEFFAILQRMQEASRHFAVRDGKAKAPDALRPWAASRWRPAFEREDFEEVSAVEDNGRRRTRSMTRAAESSARGERTTDHSVEEEAVAENRSQMRLLDLNAEPASEE</sequence>
<dbReference type="GO" id="GO:0010112">
    <property type="term" value="P:regulation of systemic acquired resistance"/>
    <property type="evidence" value="ECO:0007669"/>
    <property type="project" value="InterPro"/>
</dbReference>
<evidence type="ECO:0000256" key="3">
    <source>
        <dbReference type="ARBA" id="ARBA00023242"/>
    </source>
</evidence>
<comment type="similarity">
    <text evidence="2">Belongs to the NPR1-interactor family.</text>
</comment>
<dbReference type="PANTHER" id="PTHR46250">
    <property type="entry name" value="MYB/SANT-LIKE DNA-BINDING DOMAIN PROTEIN-RELATED"/>
    <property type="match status" value="1"/>
</dbReference>
<evidence type="ECO:0000313" key="5">
    <source>
        <dbReference type="EMBL" id="WOK93464.1"/>
    </source>
</evidence>